<accession>A0A2P2P8T0</accession>
<name>A0A2P2P8T0_RHIMU</name>
<protein>
    <submittedName>
        <fullName evidence="1">Uncharacterized protein</fullName>
    </submittedName>
</protein>
<dbReference type="AlphaFoldDB" id="A0A2P2P8T0"/>
<dbReference type="EMBL" id="GGEC01070674">
    <property type="protein sequence ID" value="MBX51158.1"/>
    <property type="molecule type" value="Transcribed_RNA"/>
</dbReference>
<evidence type="ECO:0000313" key="1">
    <source>
        <dbReference type="EMBL" id="MBX51158.1"/>
    </source>
</evidence>
<sequence length="24" mass="2674">MVARKNVIVMQYQLVKSNSAPLAL</sequence>
<reference evidence="1" key="1">
    <citation type="submission" date="2018-02" db="EMBL/GenBank/DDBJ databases">
        <title>Rhizophora mucronata_Transcriptome.</title>
        <authorList>
            <person name="Meera S.P."/>
            <person name="Sreeshan A."/>
            <person name="Augustine A."/>
        </authorList>
    </citation>
    <scope>NUCLEOTIDE SEQUENCE</scope>
    <source>
        <tissue evidence="1">Leaf</tissue>
    </source>
</reference>
<proteinExistence type="predicted"/>
<organism evidence="1">
    <name type="scientific">Rhizophora mucronata</name>
    <name type="common">Asiatic mangrove</name>
    <dbReference type="NCBI Taxonomy" id="61149"/>
    <lineage>
        <taxon>Eukaryota</taxon>
        <taxon>Viridiplantae</taxon>
        <taxon>Streptophyta</taxon>
        <taxon>Embryophyta</taxon>
        <taxon>Tracheophyta</taxon>
        <taxon>Spermatophyta</taxon>
        <taxon>Magnoliopsida</taxon>
        <taxon>eudicotyledons</taxon>
        <taxon>Gunneridae</taxon>
        <taxon>Pentapetalae</taxon>
        <taxon>rosids</taxon>
        <taxon>fabids</taxon>
        <taxon>Malpighiales</taxon>
        <taxon>Rhizophoraceae</taxon>
        <taxon>Rhizophora</taxon>
    </lineage>
</organism>